<dbReference type="AlphaFoldDB" id="A0A5K7Z061"/>
<dbReference type="OrthoDB" id="5420393at2"/>
<protein>
    <recommendedName>
        <fullName evidence="3">HTH merR-type domain-containing protein</fullName>
    </recommendedName>
</protein>
<organism evidence="1 2">
    <name type="scientific">Desulfosarcina widdelii</name>
    <dbReference type="NCBI Taxonomy" id="947919"/>
    <lineage>
        <taxon>Bacteria</taxon>
        <taxon>Pseudomonadati</taxon>
        <taxon>Thermodesulfobacteriota</taxon>
        <taxon>Desulfobacteria</taxon>
        <taxon>Desulfobacterales</taxon>
        <taxon>Desulfosarcinaceae</taxon>
        <taxon>Desulfosarcina</taxon>
    </lineage>
</organism>
<evidence type="ECO:0000313" key="1">
    <source>
        <dbReference type="EMBL" id="BBO73639.1"/>
    </source>
</evidence>
<dbReference type="EMBL" id="AP021875">
    <property type="protein sequence ID" value="BBO73639.1"/>
    <property type="molecule type" value="Genomic_DNA"/>
</dbReference>
<proteinExistence type="predicted"/>
<evidence type="ECO:0008006" key="3">
    <source>
        <dbReference type="Google" id="ProtNLM"/>
    </source>
</evidence>
<gene>
    <name evidence="1" type="ORF">DSCW_10560</name>
</gene>
<dbReference type="RefSeq" id="WP_155302730.1">
    <property type="nucleotide sequence ID" value="NZ_AP021875.1"/>
</dbReference>
<evidence type="ECO:0000313" key="2">
    <source>
        <dbReference type="Proteomes" id="UP000427769"/>
    </source>
</evidence>
<reference evidence="1 2" key="1">
    <citation type="submission" date="2019-11" db="EMBL/GenBank/DDBJ databases">
        <title>Comparative genomics of hydrocarbon-degrading Desulfosarcina strains.</title>
        <authorList>
            <person name="Watanabe M."/>
            <person name="Kojima H."/>
            <person name="Fukui M."/>
        </authorList>
    </citation>
    <scope>NUCLEOTIDE SEQUENCE [LARGE SCALE GENOMIC DNA]</scope>
    <source>
        <strain evidence="1 2">PP31</strain>
    </source>
</reference>
<name>A0A5K7Z061_9BACT</name>
<sequence length="188" mass="21648">MIRYYTNRELAQKLEVNLARWKRWSRSFLPPDPLGGMQSGYARQYLFKDLFKVFFGGYLLAHLKLSVTDSRKVLDEVTSWLGSNGFFDWDFSGKNKKDSESFSNDVWLYFCPLASPGSDSQTDFRYLIRKVIDVQPRGSVGNRQTVVTYGEEFIPEKDFSASSVLRHPDMHGLNMSALYDTVVAKLTQ</sequence>
<accession>A0A5K7Z061</accession>
<dbReference type="KEGG" id="dwd:DSCW_10560"/>
<dbReference type="Proteomes" id="UP000427769">
    <property type="component" value="Chromosome"/>
</dbReference>
<keyword evidence="2" id="KW-1185">Reference proteome</keyword>